<comment type="caution">
    <text evidence="2">The sequence shown here is derived from an EMBL/GenBank/DDBJ whole genome shotgun (WGS) entry which is preliminary data.</text>
</comment>
<organism evidence="2 3">
    <name type="scientific">Olsenella absiana</name>
    <dbReference type="NCBI Taxonomy" id="3115222"/>
    <lineage>
        <taxon>Bacteria</taxon>
        <taxon>Bacillati</taxon>
        <taxon>Actinomycetota</taxon>
        <taxon>Coriobacteriia</taxon>
        <taxon>Coriobacteriales</taxon>
        <taxon>Atopobiaceae</taxon>
        <taxon>Olsenella</taxon>
    </lineage>
</organism>
<reference evidence="2 3" key="1">
    <citation type="submission" date="2024-01" db="EMBL/GenBank/DDBJ databases">
        <title>Description of Olsenella sp. nov., isolated from pig feces.</title>
        <authorList>
            <person name="Chang Y.-H."/>
        </authorList>
    </citation>
    <scope>NUCLEOTIDE SEQUENCE [LARGE SCALE GENOMIC DNA]</scope>
    <source>
        <strain evidence="2 3">YH-ols2223</strain>
    </source>
</reference>
<dbReference type="PIRSF" id="PIRSF005962">
    <property type="entry name" value="Pept_M20D_amidohydro"/>
    <property type="match status" value="1"/>
</dbReference>
<dbReference type="PANTHER" id="PTHR11014">
    <property type="entry name" value="PEPTIDASE M20 FAMILY MEMBER"/>
    <property type="match status" value="1"/>
</dbReference>
<dbReference type="InterPro" id="IPR017439">
    <property type="entry name" value="Amidohydrolase"/>
</dbReference>
<dbReference type="Gene3D" id="3.40.630.10">
    <property type="entry name" value="Zn peptidases"/>
    <property type="match status" value="1"/>
</dbReference>
<keyword evidence="3" id="KW-1185">Reference proteome</keyword>
<evidence type="ECO:0000313" key="3">
    <source>
        <dbReference type="Proteomes" id="UP001332931"/>
    </source>
</evidence>
<dbReference type="Pfam" id="PF07687">
    <property type="entry name" value="M20_dimer"/>
    <property type="match status" value="1"/>
</dbReference>
<sequence length="392" mass="42662">MDVKAEVATVMDDVVSWRRHLHERPEIGFDLKGTLAYVSAQLDAMGIPHEVNDEHSYVIGWIRGSEGGRTVALRADMDALPVQEETGLEFASKVPGRMHACGHDAHTAMLLGVAKVLEAHKGDIKGTVKLVFQPAEELGTGSKVLCEDGVMSDVDEIAGLHVGNISEEAKPGDLVFSLGPMMATMDKFTLKVIGHGAHGSTPQASVDPITIAAYIVSGLQEVISREKDPRNPAVVSVGKIRGGSAFNIIPDTVEMEGTARTLTNEDRDFIERRIGEVAEGIAKAYRADIEYKFFRQPPPVVNDRAVAERLVAVSRELYPDDTLIMTRPVMGGEDFAWYLQEKPGAFFLLSNPLPVDGRCWPQHSAHFALDEGQFHKGIEVMVAFALKELGAA</sequence>
<gene>
    <name evidence="2" type="ORF">VXJ25_05350</name>
</gene>
<dbReference type="SUPFAM" id="SSF53187">
    <property type="entry name" value="Zn-dependent exopeptidases"/>
    <property type="match status" value="1"/>
</dbReference>
<dbReference type="SUPFAM" id="SSF55031">
    <property type="entry name" value="Bacterial exopeptidase dimerisation domain"/>
    <property type="match status" value="1"/>
</dbReference>
<dbReference type="RefSeq" id="WP_330958183.1">
    <property type="nucleotide sequence ID" value="NZ_JAZGJQ010000004.1"/>
</dbReference>
<protein>
    <submittedName>
        <fullName evidence="2">Amidohydrolase</fullName>
    </submittedName>
</protein>
<dbReference type="EMBL" id="JAZGJQ010000004">
    <property type="protein sequence ID" value="MEE6147417.1"/>
    <property type="molecule type" value="Genomic_DNA"/>
</dbReference>
<dbReference type="InterPro" id="IPR011650">
    <property type="entry name" value="Peptidase_M20_dimer"/>
</dbReference>
<dbReference type="InterPro" id="IPR036264">
    <property type="entry name" value="Bact_exopeptidase_dim_dom"/>
</dbReference>
<dbReference type="Proteomes" id="UP001332931">
    <property type="component" value="Unassembled WGS sequence"/>
</dbReference>
<feature type="domain" description="Peptidase M20 dimerisation" evidence="1">
    <location>
        <begin position="187"/>
        <end position="284"/>
    </location>
</feature>
<dbReference type="NCBIfam" id="TIGR01891">
    <property type="entry name" value="amidohydrolases"/>
    <property type="match status" value="1"/>
</dbReference>
<dbReference type="InterPro" id="IPR002933">
    <property type="entry name" value="Peptidase_M20"/>
</dbReference>
<proteinExistence type="predicted"/>
<evidence type="ECO:0000313" key="2">
    <source>
        <dbReference type="EMBL" id="MEE6147417.1"/>
    </source>
</evidence>
<dbReference type="PANTHER" id="PTHR11014:SF63">
    <property type="entry name" value="METALLOPEPTIDASE, PUTATIVE (AFU_ORTHOLOGUE AFUA_6G09600)-RELATED"/>
    <property type="match status" value="1"/>
</dbReference>
<accession>A0ABU7R9Z3</accession>
<evidence type="ECO:0000259" key="1">
    <source>
        <dbReference type="Pfam" id="PF07687"/>
    </source>
</evidence>
<dbReference type="Pfam" id="PF01546">
    <property type="entry name" value="Peptidase_M20"/>
    <property type="match status" value="1"/>
</dbReference>
<dbReference type="Gene3D" id="3.30.70.360">
    <property type="match status" value="1"/>
</dbReference>
<name>A0ABU7R9Z3_9ACTN</name>